<dbReference type="Proteomes" id="UP000290540">
    <property type="component" value="Unassembled WGS sequence"/>
</dbReference>
<reference evidence="1 2" key="1">
    <citation type="submission" date="2016-12" db="EMBL/GenBank/DDBJ databases">
        <title>Draft genome sequence of Fusarium oxysporum causing rot on Narcissus.</title>
        <authorList>
            <person name="Armitage A.D."/>
            <person name="Taylor A."/>
            <person name="Clarkson J.P."/>
            <person name="Harrison R.J."/>
            <person name="Jackson A.C."/>
        </authorList>
    </citation>
    <scope>NUCLEOTIDE SEQUENCE [LARGE SCALE GENOMIC DNA]</scope>
    <source>
        <strain evidence="1 2">N139</strain>
    </source>
</reference>
<organism evidence="1 2">
    <name type="scientific">Fusarium oxysporum f. sp. narcissi</name>
    <dbReference type="NCBI Taxonomy" id="451672"/>
    <lineage>
        <taxon>Eukaryota</taxon>
        <taxon>Fungi</taxon>
        <taxon>Dikarya</taxon>
        <taxon>Ascomycota</taxon>
        <taxon>Pezizomycotina</taxon>
        <taxon>Sordariomycetes</taxon>
        <taxon>Hypocreomycetidae</taxon>
        <taxon>Hypocreales</taxon>
        <taxon>Nectriaceae</taxon>
        <taxon>Fusarium</taxon>
        <taxon>Fusarium oxysporum species complex</taxon>
    </lineage>
</organism>
<proteinExistence type="predicted"/>
<evidence type="ECO:0000313" key="2">
    <source>
        <dbReference type="Proteomes" id="UP000290540"/>
    </source>
</evidence>
<accession>A0A4Q2VXC0</accession>
<dbReference type="EMBL" id="MQTW01000032">
    <property type="protein sequence ID" value="RYC91415.1"/>
    <property type="molecule type" value="Genomic_DNA"/>
</dbReference>
<evidence type="ECO:0000313" key="1">
    <source>
        <dbReference type="EMBL" id="RYC91415.1"/>
    </source>
</evidence>
<name>A0A4Q2VXC0_FUSOX</name>
<sequence length="106" mass="12168">MLKVVVATGEHIWYNAVTFPSVFALEEQLWFTLMSDVGKFVIWLAQFVQIADWIIEKRDKNIAKKLKDDSIFVFRLFNWAFGSIAFLGRCWSRYEGNIGGVTLASG</sequence>
<gene>
    <name evidence="1" type="ORF">BFJ63_vAg5714</name>
</gene>
<dbReference type="AlphaFoldDB" id="A0A4Q2VXC0"/>
<protein>
    <submittedName>
        <fullName evidence="1">Uncharacterized protein</fullName>
    </submittedName>
</protein>
<comment type="caution">
    <text evidence="1">The sequence shown here is derived from an EMBL/GenBank/DDBJ whole genome shotgun (WGS) entry which is preliminary data.</text>
</comment>